<sequence>MNKKKQTGQQKSDADLKRRGAKIGDQLRRIYEDVAQEDVPDEFLKLLEQADQKRSSGPADSE</sequence>
<protein>
    <recommendedName>
        <fullName evidence="2">Anti-sigma factor NepR domain-containing protein</fullName>
    </recommendedName>
</protein>
<name>A0A059G336_9PROT</name>
<keyword evidence="4" id="KW-1185">Reference proteome</keyword>
<feature type="region of interest" description="Disordered" evidence="1">
    <location>
        <begin position="1"/>
        <end position="25"/>
    </location>
</feature>
<evidence type="ECO:0000259" key="2">
    <source>
        <dbReference type="Pfam" id="PF18557"/>
    </source>
</evidence>
<dbReference type="Proteomes" id="UP000024942">
    <property type="component" value="Unassembled WGS sequence"/>
</dbReference>
<dbReference type="RefSeq" id="WP_035541120.1">
    <property type="nucleotide sequence ID" value="NZ_ARYL01000041.1"/>
</dbReference>
<feature type="domain" description="Anti-sigma factor NepR" evidence="2">
    <location>
        <begin position="21"/>
        <end position="53"/>
    </location>
</feature>
<evidence type="ECO:0000313" key="4">
    <source>
        <dbReference type="Proteomes" id="UP000024942"/>
    </source>
</evidence>
<dbReference type="PATRIC" id="fig|1280953.3.peg.3582"/>
<dbReference type="InterPro" id="IPR041649">
    <property type="entry name" value="NepR"/>
</dbReference>
<accession>A0A059G336</accession>
<dbReference type="Pfam" id="PF18557">
    <property type="entry name" value="NepR"/>
    <property type="match status" value="1"/>
</dbReference>
<evidence type="ECO:0000313" key="3">
    <source>
        <dbReference type="EMBL" id="KDA00960.1"/>
    </source>
</evidence>
<dbReference type="OrthoDB" id="8454456at2"/>
<dbReference type="STRING" id="1280953.HOC_17891"/>
<comment type="caution">
    <text evidence="3">The sequence shown here is derived from an EMBL/GenBank/DDBJ whole genome shotgun (WGS) entry which is preliminary data.</text>
</comment>
<evidence type="ECO:0000256" key="1">
    <source>
        <dbReference type="SAM" id="MobiDB-lite"/>
    </source>
</evidence>
<organism evidence="3 4">
    <name type="scientific">Hyphomonas oceanitis SCH89</name>
    <dbReference type="NCBI Taxonomy" id="1280953"/>
    <lineage>
        <taxon>Bacteria</taxon>
        <taxon>Pseudomonadati</taxon>
        <taxon>Pseudomonadota</taxon>
        <taxon>Alphaproteobacteria</taxon>
        <taxon>Hyphomonadales</taxon>
        <taxon>Hyphomonadaceae</taxon>
        <taxon>Hyphomonas</taxon>
    </lineage>
</organism>
<reference evidence="3 4" key="1">
    <citation type="journal article" date="2014" name="Antonie Van Leeuwenhoek">
        <title>Hyphomonas beringensis sp. nov. and Hyphomonas chukchiensis sp. nov., isolated from surface seawater of the Bering Sea and Chukchi Sea.</title>
        <authorList>
            <person name="Li C."/>
            <person name="Lai Q."/>
            <person name="Li G."/>
            <person name="Dong C."/>
            <person name="Wang J."/>
            <person name="Liao Y."/>
            <person name="Shao Z."/>
        </authorList>
    </citation>
    <scope>NUCLEOTIDE SEQUENCE [LARGE SCALE GENOMIC DNA]</scope>
    <source>
        <strain evidence="3 4">SCH89</strain>
    </source>
</reference>
<proteinExistence type="predicted"/>
<dbReference type="AlphaFoldDB" id="A0A059G336"/>
<gene>
    <name evidence="3" type="ORF">HOC_17891</name>
</gene>
<dbReference type="EMBL" id="ARYL01000041">
    <property type="protein sequence ID" value="KDA00960.1"/>
    <property type="molecule type" value="Genomic_DNA"/>
</dbReference>